<dbReference type="AlphaFoldDB" id="A0A511VA48"/>
<dbReference type="EMBL" id="BJXX01000151">
    <property type="protein sequence ID" value="GEN35795.1"/>
    <property type="molecule type" value="Genomic_DNA"/>
</dbReference>
<reference evidence="1 2" key="1">
    <citation type="submission" date="2019-07" db="EMBL/GenBank/DDBJ databases">
        <title>Whole genome shotgun sequence of Aneurinibacillus danicus NBRC 102444.</title>
        <authorList>
            <person name="Hosoyama A."/>
            <person name="Uohara A."/>
            <person name="Ohji S."/>
            <person name="Ichikawa N."/>
        </authorList>
    </citation>
    <scope>NUCLEOTIDE SEQUENCE [LARGE SCALE GENOMIC DNA]</scope>
    <source>
        <strain evidence="1 2">NBRC 102444</strain>
    </source>
</reference>
<keyword evidence="2" id="KW-1185">Reference proteome</keyword>
<comment type="caution">
    <text evidence="1">The sequence shown here is derived from an EMBL/GenBank/DDBJ whole genome shotgun (WGS) entry which is preliminary data.</text>
</comment>
<name>A0A511VA48_9BACL</name>
<evidence type="ECO:0000313" key="1">
    <source>
        <dbReference type="EMBL" id="GEN35795.1"/>
    </source>
</evidence>
<dbReference type="Pfam" id="PF01986">
    <property type="entry name" value="DUF123"/>
    <property type="match status" value="1"/>
</dbReference>
<gene>
    <name evidence="1" type="ORF">ADA01nite_32550</name>
</gene>
<dbReference type="Proteomes" id="UP000321157">
    <property type="component" value="Unassembled WGS sequence"/>
</dbReference>
<dbReference type="PANTHER" id="PTHR37460">
    <property type="entry name" value="ENDONUCLEASE III"/>
    <property type="match status" value="1"/>
</dbReference>
<proteinExistence type="predicted"/>
<evidence type="ECO:0008006" key="3">
    <source>
        <dbReference type="Google" id="ProtNLM"/>
    </source>
</evidence>
<dbReference type="CDD" id="cd10441">
    <property type="entry name" value="GIY-YIG_COG1833"/>
    <property type="match status" value="1"/>
</dbReference>
<protein>
    <recommendedName>
        <fullName evidence="3">GIY-YIG domain-containing protein</fullName>
    </recommendedName>
</protein>
<dbReference type="InterPro" id="IPR002837">
    <property type="entry name" value="DUF123"/>
</dbReference>
<dbReference type="RefSeq" id="WP_246147379.1">
    <property type="nucleotide sequence ID" value="NZ_BJXX01000151.1"/>
</dbReference>
<evidence type="ECO:0000313" key="2">
    <source>
        <dbReference type="Proteomes" id="UP000321157"/>
    </source>
</evidence>
<accession>A0A511VA48</accession>
<organism evidence="1 2">
    <name type="scientific">Aneurinibacillus danicus</name>
    <dbReference type="NCBI Taxonomy" id="267746"/>
    <lineage>
        <taxon>Bacteria</taxon>
        <taxon>Bacillati</taxon>
        <taxon>Bacillota</taxon>
        <taxon>Bacilli</taxon>
        <taxon>Bacillales</taxon>
        <taxon>Paenibacillaceae</taxon>
        <taxon>Aneurinibacillus group</taxon>
        <taxon>Aneurinibacillus</taxon>
    </lineage>
</organism>
<dbReference type="PANTHER" id="PTHR37460:SF1">
    <property type="entry name" value="ENDONUCLEASE III"/>
    <property type="match status" value="1"/>
</dbReference>
<sequence>MFLPEDKEITVGKLGTFLFPKVLYVYVGSAKRNIKNRVERHIRLEKKYLCHFNYIRPHMKIIDAQMYPGKEGECGLFVRLREEAKGEITVRGFGSSDCRCPAHLFFSRDSQQQGMNY</sequence>